<feature type="binding site" evidence="7">
    <location>
        <begin position="78"/>
        <end position="79"/>
    </location>
    <ligand>
        <name>substrate</name>
    </ligand>
</feature>
<reference evidence="8 9" key="1">
    <citation type="journal article" date="2015" name="Antonie Van Leeuwenhoek">
        <title>Oricola cellulosilytica gen. nov., sp. nov., a cellulose-degrading bacterium of the family Phyllobacteriaceae isolated from surface seashore water, and emended descriptions of Mesorhizobium loti and Phyllobacterium myrsinacearum.</title>
        <authorList>
            <person name="Hameed A."/>
            <person name="Shahina M."/>
            <person name="Lai W.A."/>
            <person name="Lin S.Y."/>
            <person name="Young L.S."/>
            <person name="Liu Y.C."/>
            <person name="Hsu Y.H."/>
            <person name="Young C.C."/>
        </authorList>
    </citation>
    <scope>NUCLEOTIDE SEQUENCE [LARGE SCALE GENOMIC DNA]</scope>
    <source>
        <strain evidence="8 9">KCTC 52183</strain>
    </source>
</reference>
<dbReference type="Pfam" id="PF01177">
    <property type="entry name" value="Asp_Glu_race"/>
    <property type="match status" value="1"/>
</dbReference>
<evidence type="ECO:0000256" key="3">
    <source>
        <dbReference type="ARBA" id="ARBA00022960"/>
    </source>
</evidence>
<dbReference type="InterPro" id="IPR004391">
    <property type="entry name" value="Glu_race"/>
</dbReference>
<dbReference type="PANTHER" id="PTHR21198:SF2">
    <property type="entry name" value="GLUTAMATE RACEMASE"/>
    <property type="match status" value="1"/>
</dbReference>
<comment type="function">
    <text evidence="7">Provides the (R)-glutamate required for cell wall biosynthesis.</text>
</comment>
<feature type="active site" description="Proton donor/acceptor" evidence="7">
    <location>
        <position position="192"/>
    </location>
</feature>
<evidence type="ECO:0000313" key="8">
    <source>
        <dbReference type="EMBL" id="TCD14527.1"/>
    </source>
</evidence>
<name>A0A4V2MPK0_9HYPH</name>
<organism evidence="8 9">
    <name type="scientific">Oricola cellulosilytica</name>
    <dbReference type="NCBI Taxonomy" id="1429082"/>
    <lineage>
        <taxon>Bacteria</taxon>
        <taxon>Pseudomonadati</taxon>
        <taxon>Pseudomonadota</taxon>
        <taxon>Alphaproteobacteria</taxon>
        <taxon>Hyphomicrobiales</taxon>
        <taxon>Ahrensiaceae</taxon>
        <taxon>Oricola</taxon>
    </lineage>
</organism>
<proteinExistence type="inferred from homology"/>
<dbReference type="PROSITE" id="PS00923">
    <property type="entry name" value="ASP_GLU_RACEMASE_1"/>
    <property type="match status" value="1"/>
</dbReference>
<evidence type="ECO:0000313" key="9">
    <source>
        <dbReference type="Proteomes" id="UP000291301"/>
    </source>
</evidence>
<evidence type="ECO:0000256" key="6">
    <source>
        <dbReference type="ARBA" id="ARBA00023316"/>
    </source>
</evidence>
<dbReference type="EC" id="5.1.1.3" evidence="2 7"/>
<dbReference type="SUPFAM" id="SSF53681">
    <property type="entry name" value="Aspartate/glutamate racemase"/>
    <property type="match status" value="2"/>
</dbReference>
<feature type="binding site" evidence="7">
    <location>
        <begin position="13"/>
        <end position="14"/>
    </location>
    <ligand>
        <name>substrate</name>
    </ligand>
</feature>
<dbReference type="PROSITE" id="PS00924">
    <property type="entry name" value="ASP_GLU_RACEMASE_2"/>
    <property type="match status" value="1"/>
</dbReference>
<dbReference type="UniPathway" id="UPA00219"/>
<keyword evidence="4 7" id="KW-0573">Peptidoglycan synthesis</keyword>
<dbReference type="EMBL" id="SJST01000003">
    <property type="protein sequence ID" value="TCD14527.1"/>
    <property type="molecule type" value="Genomic_DNA"/>
</dbReference>
<keyword evidence="5 7" id="KW-0413">Isomerase</keyword>
<dbReference type="PANTHER" id="PTHR21198">
    <property type="entry name" value="GLUTAMATE RACEMASE"/>
    <property type="match status" value="1"/>
</dbReference>
<evidence type="ECO:0000256" key="5">
    <source>
        <dbReference type="ARBA" id="ARBA00023235"/>
    </source>
</evidence>
<dbReference type="InterPro" id="IPR001920">
    <property type="entry name" value="Asp/Glu_race"/>
</dbReference>
<dbReference type="GO" id="GO:0008360">
    <property type="term" value="P:regulation of cell shape"/>
    <property type="evidence" value="ECO:0007669"/>
    <property type="project" value="UniProtKB-KW"/>
</dbReference>
<feature type="active site" description="Proton donor/acceptor" evidence="7">
    <location>
        <position position="77"/>
    </location>
</feature>
<accession>A0A4V2MPK0</accession>
<dbReference type="OrthoDB" id="9801055at2"/>
<dbReference type="HAMAP" id="MF_00258">
    <property type="entry name" value="Glu_racemase"/>
    <property type="match status" value="1"/>
</dbReference>
<dbReference type="Proteomes" id="UP000291301">
    <property type="component" value="Unassembled WGS sequence"/>
</dbReference>
<dbReference type="RefSeq" id="WP_131568643.1">
    <property type="nucleotide sequence ID" value="NZ_JAINFK010000009.1"/>
</dbReference>
<keyword evidence="9" id="KW-1185">Reference proteome</keyword>
<dbReference type="InterPro" id="IPR033134">
    <property type="entry name" value="Asp/Glu_racemase_AS_2"/>
</dbReference>
<evidence type="ECO:0000256" key="2">
    <source>
        <dbReference type="ARBA" id="ARBA00013090"/>
    </source>
</evidence>
<keyword evidence="6 7" id="KW-0961">Cell wall biogenesis/degradation</keyword>
<comment type="pathway">
    <text evidence="7">Cell wall biogenesis; peptidoglycan biosynthesis.</text>
</comment>
<evidence type="ECO:0000256" key="7">
    <source>
        <dbReference type="HAMAP-Rule" id="MF_00258"/>
    </source>
</evidence>
<keyword evidence="3 7" id="KW-0133">Cell shape</keyword>
<comment type="caution">
    <text evidence="8">The sequence shown here is derived from an EMBL/GenBank/DDBJ whole genome shotgun (WGS) entry which is preliminary data.</text>
</comment>
<feature type="binding site" evidence="7">
    <location>
        <begin position="193"/>
        <end position="194"/>
    </location>
    <ligand>
        <name>substrate</name>
    </ligand>
</feature>
<dbReference type="InterPro" id="IPR015942">
    <property type="entry name" value="Asp/Glu/hydantoin_racemase"/>
</dbReference>
<protein>
    <recommendedName>
        <fullName evidence="2 7">Glutamate racemase</fullName>
        <ecNumber evidence="2 7">5.1.1.3</ecNumber>
    </recommendedName>
</protein>
<gene>
    <name evidence="7" type="primary">murI</name>
    <name evidence="8" type="ORF">E0D97_10760</name>
</gene>
<dbReference type="GO" id="GO:0071555">
    <property type="term" value="P:cell wall organization"/>
    <property type="evidence" value="ECO:0007669"/>
    <property type="project" value="UniProtKB-KW"/>
</dbReference>
<evidence type="ECO:0000256" key="4">
    <source>
        <dbReference type="ARBA" id="ARBA00022984"/>
    </source>
</evidence>
<dbReference type="InterPro" id="IPR018187">
    <property type="entry name" value="Asp/Glu_racemase_AS_1"/>
</dbReference>
<dbReference type="GO" id="GO:0009252">
    <property type="term" value="P:peptidoglycan biosynthetic process"/>
    <property type="evidence" value="ECO:0007669"/>
    <property type="project" value="UniProtKB-UniRule"/>
</dbReference>
<comment type="catalytic activity">
    <reaction evidence="1 7">
        <text>L-glutamate = D-glutamate</text>
        <dbReference type="Rhea" id="RHEA:12813"/>
        <dbReference type="ChEBI" id="CHEBI:29985"/>
        <dbReference type="ChEBI" id="CHEBI:29986"/>
        <dbReference type="EC" id="5.1.1.3"/>
    </reaction>
</comment>
<comment type="similarity">
    <text evidence="7">Belongs to the aspartate/glutamate racemases family.</text>
</comment>
<feature type="binding site" evidence="7">
    <location>
        <begin position="45"/>
        <end position="46"/>
    </location>
    <ligand>
        <name>substrate</name>
    </ligand>
</feature>
<sequence length="274" mass="30321">MGETRSRTVLFFDSGIGGLGVLREARVLMPDWRYVYVADDAAFPFGGWDEDRLRAHLTGLFRDLLEVHRPAMTVIACNTASTLAINHLREVFPGETFVGTVPAIKPAAERTRSGLVSVLATPGTVKRQYTRELIRQYAGKCHVRLVGSEHLARLAEEYVREGYVDEAAVRREIAPCFVKMDGRATDIVVLACTHYPFLVNRMRKTAPWPVDWIDPAEAIARRAASLQGTLGVLRAADGVDLAVFTSGHPQSSVVRLMRGFGLHLADIDNPERVP</sequence>
<dbReference type="GO" id="GO:0008881">
    <property type="term" value="F:glutamate racemase activity"/>
    <property type="evidence" value="ECO:0007669"/>
    <property type="project" value="UniProtKB-UniRule"/>
</dbReference>
<evidence type="ECO:0000256" key="1">
    <source>
        <dbReference type="ARBA" id="ARBA00001602"/>
    </source>
</evidence>
<dbReference type="Gene3D" id="3.40.50.1860">
    <property type="match status" value="2"/>
</dbReference>
<dbReference type="NCBIfam" id="TIGR00067">
    <property type="entry name" value="glut_race"/>
    <property type="match status" value="1"/>
</dbReference>
<dbReference type="AlphaFoldDB" id="A0A4V2MPK0"/>